<name>A0A533I8T8_PARDE</name>
<dbReference type="InterPro" id="IPR017900">
    <property type="entry name" value="4Fe4S_Fe_S_CS"/>
</dbReference>
<feature type="domain" description="4Fe-4S ferredoxin-type" evidence="6">
    <location>
        <begin position="132"/>
        <end position="161"/>
    </location>
</feature>
<dbReference type="Proteomes" id="UP000315344">
    <property type="component" value="Unassembled WGS sequence"/>
</dbReference>
<keyword evidence="1" id="KW-0004">4Fe-4S</keyword>
<evidence type="ECO:0000313" key="8">
    <source>
        <dbReference type="Proteomes" id="UP000315344"/>
    </source>
</evidence>
<dbReference type="EMBL" id="VAFL01000008">
    <property type="protein sequence ID" value="TKW66078.1"/>
    <property type="molecule type" value="Genomic_DNA"/>
</dbReference>
<feature type="domain" description="4Fe-4S ferredoxin-type" evidence="6">
    <location>
        <begin position="30"/>
        <end position="59"/>
    </location>
</feature>
<keyword evidence="2" id="KW-0479">Metal-binding</keyword>
<keyword evidence="5" id="KW-0411">Iron-sulfur</keyword>
<proteinExistence type="predicted"/>
<evidence type="ECO:0000256" key="3">
    <source>
        <dbReference type="ARBA" id="ARBA00022737"/>
    </source>
</evidence>
<organism evidence="7 8">
    <name type="scientific">Paracoccus denitrificans</name>
    <dbReference type="NCBI Taxonomy" id="266"/>
    <lineage>
        <taxon>Bacteria</taxon>
        <taxon>Pseudomonadati</taxon>
        <taxon>Pseudomonadota</taxon>
        <taxon>Alphaproteobacteria</taxon>
        <taxon>Rhodobacterales</taxon>
        <taxon>Paracoccaceae</taxon>
        <taxon>Paracoccus</taxon>
    </lineage>
</organism>
<dbReference type="InterPro" id="IPR050572">
    <property type="entry name" value="Fe-S_Ferredoxin"/>
</dbReference>
<dbReference type="PROSITE" id="PS51379">
    <property type="entry name" value="4FE4S_FER_2"/>
    <property type="match status" value="3"/>
</dbReference>
<evidence type="ECO:0000256" key="2">
    <source>
        <dbReference type="ARBA" id="ARBA00022723"/>
    </source>
</evidence>
<dbReference type="Gene3D" id="3.30.70.20">
    <property type="match status" value="2"/>
</dbReference>
<accession>A0A533I8T8</accession>
<dbReference type="AlphaFoldDB" id="A0A533I8T8"/>
<evidence type="ECO:0000259" key="6">
    <source>
        <dbReference type="PROSITE" id="PS51379"/>
    </source>
</evidence>
<evidence type="ECO:0000256" key="4">
    <source>
        <dbReference type="ARBA" id="ARBA00023004"/>
    </source>
</evidence>
<dbReference type="PANTHER" id="PTHR43687">
    <property type="entry name" value="ADENYLYLSULFATE REDUCTASE, BETA SUBUNIT"/>
    <property type="match status" value="1"/>
</dbReference>
<dbReference type="CDD" id="cd10564">
    <property type="entry name" value="NapF_like"/>
    <property type="match status" value="1"/>
</dbReference>
<dbReference type="GO" id="GO:0046872">
    <property type="term" value="F:metal ion binding"/>
    <property type="evidence" value="ECO:0007669"/>
    <property type="project" value="UniProtKB-KW"/>
</dbReference>
<evidence type="ECO:0000256" key="5">
    <source>
        <dbReference type="ARBA" id="ARBA00023014"/>
    </source>
</evidence>
<protein>
    <submittedName>
        <fullName evidence="7">Ferredoxin-type protein NapF</fullName>
    </submittedName>
</protein>
<gene>
    <name evidence="7" type="ORF">DI616_11290</name>
</gene>
<keyword evidence="3" id="KW-0677">Repeat</keyword>
<feature type="domain" description="4Fe-4S ferredoxin-type" evidence="6">
    <location>
        <begin position="61"/>
        <end position="91"/>
    </location>
</feature>
<keyword evidence="4" id="KW-0408">Iron</keyword>
<comment type="caution">
    <text evidence="7">The sequence shown here is derived from an EMBL/GenBank/DDBJ whole genome shotgun (WGS) entry which is preliminary data.</text>
</comment>
<dbReference type="PROSITE" id="PS00198">
    <property type="entry name" value="4FE4S_FER_1"/>
    <property type="match status" value="2"/>
</dbReference>
<dbReference type="GO" id="GO:0051539">
    <property type="term" value="F:4 iron, 4 sulfur cluster binding"/>
    <property type="evidence" value="ECO:0007669"/>
    <property type="project" value="UniProtKB-KW"/>
</dbReference>
<reference evidence="7 8" key="1">
    <citation type="journal article" date="2017" name="Nat. Commun.">
        <title>In situ click chemistry generation of cyclooxygenase-2 inhibitors.</title>
        <authorList>
            <person name="Bhardwaj A."/>
            <person name="Kaur J."/>
            <person name="Wuest M."/>
            <person name="Wuest F."/>
        </authorList>
    </citation>
    <scope>NUCLEOTIDE SEQUENCE [LARGE SCALE GENOMIC DNA]</scope>
    <source>
        <strain evidence="7">S2_012_000_R3_94</strain>
    </source>
</reference>
<sequence>MAAPATAPNLSRRGFLTGAKPQAFRPAPPGVTAISVARCTGCGDCVSACPQDILRIIEGRAAIDFGNGHECTFCNACADACPEPVFTERPVMAHVLTITDTCLARRGTTCMSCRDACPESAIRMIPRIGGPFLPELDAAACTGCGACLAPCPVDAIALTPKEPADEYA</sequence>
<evidence type="ECO:0000256" key="1">
    <source>
        <dbReference type="ARBA" id="ARBA00022485"/>
    </source>
</evidence>
<dbReference type="Pfam" id="PF12838">
    <property type="entry name" value="Fer4_7"/>
    <property type="match status" value="1"/>
</dbReference>
<dbReference type="InterPro" id="IPR004496">
    <property type="entry name" value="NapF"/>
</dbReference>
<dbReference type="SUPFAM" id="SSF54862">
    <property type="entry name" value="4Fe-4S ferredoxins"/>
    <property type="match status" value="1"/>
</dbReference>
<evidence type="ECO:0000313" key="7">
    <source>
        <dbReference type="EMBL" id="TKW66078.1"/>
    </source>
</evidence>
<dbReference type="Pfam" id="PF13187">
    <property type="entry name" value="Fer4_9"/>
    <property type="match status" value="1"/>
</dbReference>
<dbReference type="InterPro" id="IPR017896">
    <property type="entry name" value="4Fe4S_Fe-S-bd"/>
</dbReference>
<dbReference type="PANTHER" id="PTHR43687:SF1">
    <property type="entry name" value="FERREDOXIN III"/>
    <property type="match status" value="1"/>
</dbReference>